<evidence type="ECO:0000256" key="7">
    <source>
        <dbReference type="ARBA" id="ARBA00023136"/>
    </source>
</evidence>
<dbReference type="GO" id="GO:0097347">
    <property type="term" value="C:TAM protein secretion complex"/>
    <property type="evidence" value="ECO:0007669"/>
    <property type="project" value="TreeGrafter"/>
</dbReference>
<gene>
    <name evidence="15" type="ORF">N789_07855</name>
</gene>
<dbReference type="STRING" id="1121015.GCA_000420545_02022"/>
<dbReference type="InterPro" id="IPR010827">
    <property type="entry name" value="BamA/TamA_POTRA"/>
</dbReference>
<dbReference type="Gene3D" id="2.40.160.50">
    <property type="entry name" value="membrane protein fhac: a member of the omp85/tpsb transporter family"/>
    <property type="match status" value="1"/>
</dbReference>
<sequence>MLLSVLCLASGAVSATRLAAVQVRGLDEEMAANVRAALSIEQLDAARRADLSEGRLSFYLRNAPREVREALEPFGYYDAEVTPEIVRDGDAVTVIFVVVLGEPVRVRALDVGIDGAGAQDPVLAALVGDFRPARGAVFHHGQYESSKAAISRALNDRGYFDADLSAHRVEVTRAARAADIDLRWTGGPRYALGAASFEGHPFEPGLLEKLVPWKPGEPYDQAQLLRLQESLTDLDYFNAVSLTPEPDQAKDEQVPIKVVLVPAKRSIYSAGVRYGTDSGAGVSGRVERRWMNRRGHKALLDVNLAQYKSDVTAQYRIPAFAWLDGWYAIGARASEEDIEDITSQYAELSATRSGRWRQWSLLAGLYLKRERFDTVSGNRIGDYGYTNLVYPGLWAQWQDSDNRVYPQRGLGLTLDLRAGTSALGSDVDFLQLRAEGRYIRALGNSNRVLLRAELGTTISDEFAALPPSERFYAGGDKSVRGYGYKEIGERSGQFYLSRDGRHVIDPVFGGRHLAVASAEIEHMFTPVWGGALFVDAGDAWDERFEVEVGVGAGLRWRSPVGPVRVDLAHGLGDAQQTLRLHIVIGPDL</sequence>
<feature type="domain" description="Bacterial surface antigen (D15)" evidence="12">
    <location>
        <begin position="294"/>
        <end position="585"/>
    </location>
</feature>
<comment type="similarity">
    <text evidence="2">Belongs to the TamA family.</text>
</comment>
<proteinExistence type="inferred from homology"/>
<dbReference type="Gene3D" id="3.10.20.310">
    <property type="entry name" value="membrane protein fhac"/>
    <property type="match status" value="3"/>
</dbReference>
<organism evidence="15 16">
    <name type="scientific">Arenimonas oryziterrae DSM 21050 = YC6267</name>
    <dbReference type="NCBI Taxonomy" id="1121015"/>
    <lineage>
        <taxon>Bacteria</taxon>
        <taxon>Pseudomonadati</taxon>
        <taxon>Pseudomonadota</taxon>
        <taxon>Gammaproteobacteria</taxon>
        <taxon>Lysobacterales</taxon>
        <taxon>Lysobacteraceae</taxon>
        <taxon>Arenimonas</taxon>
    </lineage>
</organism>
<accession>A0A091AX42</accession>
<dbReference type="InterPro" id="IPR035243">
    <property type="entry name" value="TamA_POTRA_Dom_1"/>
</dbReference>
<keyword evidence="8" id="KW-0998">Cell outer membrane</keyword>
<dbReference type="Pfam" id="PF07244">
    <property type="entry name" value="POTRA"/>
    <property type="match status" value="1"/>
</dbReference>
<dbReference type="PATRIC" id="fig|1121015.4.peg.1061"/>
<protein>
    <recommendedName>
        <fullName evidence="3">Translocation and assembly module subunit TamA</fullName>
    </recommendedName>
    <alternativeName>
        <fullName evidence="9">Autotransporter assembly factor TamA</fullName>
    </alternativeName>
</protein>
<evidence type="ECO:0000259" key="12">
    <source>
        <dbReference type="Pfam" id="PF01103"/>
    </source>
</evidence>
<keyword evidence="7" id="KW-0472">Membrane</keyword>
<evidence type="ECO:0000313" key="15">
    <source>
        <dbReference type="EMBL" id="KFN43852.1"/>
    </source>
</evidence>
<evidence type="ECO:0000256" key="3">
    <source>
        <dbReference type="ARBA" id="ARBA00015419"/>
    </source>
</evidence>
<evidence type="ECO:0000256" key="5">
    <source>
        <dbReference type="ARBA" id="ARBA00022692"/>
    </source>
</evidence>
<dbReference type="Proteomes" id="UP000029385">
    <property type="component" value="Unassembled WGS sequence"/>
</dbReference>
<dbReference type="eggNOG" id="COG0729">
    <property type="taxonomic scope" value="Bacteria"/>
</dbReference>
<keyword evidence="4" id="KW-1134">Transmembrane beta strand</keyword>
<evidence type="ECO:0000256" key="2">
    <source>
        <dbReference type="ARBA" id="ARBA00010248"/>
    </source>
</evidence>
<comment type="subcellular location">
    <subcellularLocation>
        <location evidence="1">Cell outer membrane</location>
    </subcellularLocation>
</comment>
<dbReference type="InterPro" id="IPR000184">
    <property type="entry name" value="Bac_surfAg_D15"/>
</dbReference>
<dbReference type="Pfam" id="PF17243">
    <property type="entry name" value="POTRA_TamA_1"/>
    <property type="match status" value="1"/>
</dbReference>
<feature type="chain" id="PRO_5001869198" description="Translocation and assembly module subunit TamA" evidence="11">
    <location>
        <begin position="20"/>
        <end position="588"/>
    </location>
</feature>
<keyword evidence="5" id="KW-0812">Transmembrane</keyword>
<evidence type="ECO:0000259" key="14">
    <source>
        <dbReference type="Pfam" id="PF17243"/>
    </source>
</evidence>
<evidence type="ECO:0000256" key="6">
    <source>
        <dbReference type="ARBA" id="ARBA00022729"/>
    </source>
</evidence>
<evidence type="ECO:0000256" key="8">
    <source>
        <dbReference type="ARBA" id="ARBA00023237"/>
    </source>
</evidence>
<keyword evidence="16" id="KW-1185">Reference proteome</keyword>
<dbReference type="PANTHER" id="PTHR12815:SF47">
    <property type="entry name" value="TRANSLOCATION AND ASSEMBLY MODULE SUBUNIT TAMA"/>
    <property type="match status" value="1"/>
</dbReference>
<comment type="caution">
    <text evidence="15">The sequence shown here is derived from an EMBL/GenBank/DDBJ whole genome shotgun (WGS) entry which is preliminary data.</text>
</comment>
<comment type="subunit">
    <text evidence="10">Interacts with TamB to form the translocation and assembly module (TAM).</text>
</comment>
<dbReference type="GO" id="GO:0009306">
    <property type="term" value="P:protein secretion"/>
    <property type="evidence" value="ECO:0007669"/>
    <property type="project" value="TreeGrafter"/>
</dbReference>
<evidence type="ECO:0000256" key="9">
    <source>
        <dbReference type="ARBA" id="ARBA00033063"/>
    </source>
</evidence>
<feature type="domain" description="POTRA" evidence="13">
    <location>
        <begin position="193"/>
        <end position="259"/>
    </location>
</feature>
<name>A0A091AX42_9GAMM</name>
<evidence type="ECO:0000259" key="13">
    <source>
        <dbReference type="Pfam" id="PF07244"/>
    </source>
</evidence>
<evidence type="ECO:0000256" key="10">
    <source>
        <dbReference type="ARBA" id="ARBA00093548"/>
    </source>
</evidence>
<dbReference type="EMBL" id="AVCI01000004">
    <property type="protein sequence ID" value="KFN43852.1"/>
    <property type="molecule type" value="Genomic_DNA"/>
</dbReference>
<reference evidence="15 16" key="1">
    <citation type="submission" date="2013-09" db="EMBL/GenBank/DDBJ databases">
        <title>Genome sequencing of Arenimonas oryziterrae.</title>
        <authorList>
            <person name="Chen F."/>
            <person name="Wang G."/>
        </authorList>
    </citation>
    <scope>NUCLEOTIDE SEQUENCE [LARGE SCALE GENOMIC DNA]</scope>
    <source>
        <strain evidence="15 16">YC6267</strain>
    </source>
</reference>
<evidence type="ECO:0000313" key="16">
    <source>
        <dbReference type="Proteomes" id="UP000029385"/>
    </source>
</evidence>
<keyword evidence="6 11" id="KW-0732">Signal</keyword>
<dbReference type="AlphaFoldDB" id="A0A091AX42"/>
<dbReference type="Pfam" id="PF01103">
    <property type="entry name" value="Omp85"/>
    <property type="match status" value="1"/>
</dbReference>
<evidence type="ECO:0000256" key="1">
    <source>
        <dbReference type="ARBA" id="ARBA00004442"/>
    </source>
</evidence>
<evidence type="ECO:0000256" key="11">
    <source>
        <dbReference type="SAM" id="SignalP"/>
    </source>
</evidence>
<dbReference type="PANTHER" id="PTHR12815">
    <property type="entry name" value="SORTING AND ASSEMBLY MACHINERY SAMM50 PROTEIN FAMILY MEMBER"/>
    <property type="match status" value="1"/>
</dbReference>
<dbReference type="InterPro" id="IPR039910">
    <property type="entry name" value="D15-like"/>
</dbReference>
<feature type="domain" description="TamA POTRA" evidence="14">
    <location>
        <begin position="21"/>
        <end position="98"/>
    </location>
</feature>
<dbReference type="GO" id="GO:0009279">
    <property type="term" value="C:cell outer membrane"/>
    <property type="evidence" value="ECO:0007669"/>
    <property type="project" value="UniProtKB-SubCell"/>
</dbReference>
<feature type="signal peptide" evidence="11">
    <location>
        <begin position="1"/>
        <end position="19"/>
    </location>
</feature>
<evidence type="ECO:0000256" key="4">
    <source>
        <dbReference type="ARBA" id="ARBA00022452"/>
    </source>
</evidence>